<gene>
    <name evidence="1" type="ORF">UX27_C0001G0013</name>
</gene>
<dbReference type="Proteomes" id="UP000034644">
    <property type="component" value="Unassembled WGS sequence"/>
</dbReference>
<proteinExistence type="predicted"/>
<accession>A0A0G1NHB0</accession>
<sequence length="105" mass="12196">MKFMLIIDHLNYTTISAAMEHLLWITDPTSPKGLVGHPEDEARRISENLKKLRSLRTETNLTSLFYYQRLKFFTERIGQGLVGYGTVINLNSFFNIAATFERFHV</sequence>
<dbReference type="EMBL" id="LCLO01000001">
    <property type="protein sequence ID" value="KKU19722.1"/>
    <property type="molecule type" value="Genomic_DNA"/>
</dbReference>
<protein>
    <submittedName>
        <fullName evidence="1">Uncharacterized protein</fullName>
    </submittedName>
</protein>
<evidence type="ECO:0000313" key="1">
    <source>
        <dbReference type="EMBL" id="KKU19722.1"/>
    </source>
</evidence>
<comment type="caution">
    <text evidence="1">The sequence shown here is derived from an EMBL/GenBank/DDBJ whole genome shotgun (WGS) entry which is preliminary data.</text>
</comment>
<reference evidence="1 2" key="1">
    <citation type="journal article" date="2015" name="Nature">
        <title>rRNA introns, odd ribosomes, and small enigmatic genomes across a large radiation of phyla.</title>
        <authorList>
            <person name="Brown C.T."/>
            <person name="Hug L.A."/>
            <person name="Thomas B.C."/>
            <person name="Sharon I."/>
            <person name="Castelle C.J."/>
            <person name="Singh A."/>
            <person name="Wilkins M.J."/>
            <person name="Williams K.H."/>
            <person name="Banfield J.F."/>
        </authorList>
    </citation>
    <scope>NUCLEOTIDE SEQUENCE [LARGE SCALE GENOMIC DNA]</scope>
</reference>
<organism evidence="1 2">
    <name type="scientific">Candidatus Azambacteria bacterium GW2011_GWA2_45_90</name>
    <dbReference type="NCBI Taxonomy" id="1618614"/>
    <lineage>
        <taxon>Bacteria</taxon>
        <taxon>Candidatus Azamiibacteriota</taxon>
    </lineage>
</organism>
<evidence type="ECO:0000313" key="2">
    <source>
        <dbReference type="Proteomes" id="UP000034644"/>
    </source>
</evidence>
<dbReference type="AlphaFoldDB" id="A0A0G1NHB0"/>
<name>A0A0G1NHB0_9BACT</name>